<reference evidence="8" key="1">
    <citation type="submission" date="2017-09" db="EMBL/GenBank/DDBJ databases">
        <title>Depth-based differentiation of microbial function through sediment-hosted aquifers and enrichment of novel symbionts in the deep terrestrial subsurface.</title>
        <authorList>
            <person name="Probst A.J."/>
            <person name="Ladd B."/>
            <person name="Jarett J.K."/>
            <person name="Geller-Mcgrath D.E."/>
            <person name="Sieber C.M.K."/>
            <person name="Emerson J.B."/>
            <person name="Anantharaman K."/>
            <person name="Thomas B.C."/>
            <person name="Malmstrom R."/>
            <person name="Stieglmeier M."/>
            <person name="Klingl A."/>
            <person name="Woyke T."/>
            <person name="Ryan C.M."/>
            <person name="Banfield J.F."/>
        </authorList>
    </citation>
    <scope>NUCLEOTIDE SEQUENCE [LARGE SCALE GENOMIC DNA]</scope>
</reference>
<feature type="transmembrane region" description="Helical" evidence="6">
    <location>
        <begin position="56"/>
        <end position="75"/>
    </location>
</feature>
<organism evidence="7 8">
    <name type="scientific">Candidatus Roizmanbacteria bacterium CG_4_10_14_0_8_um_filter_39_9</name>
    <dbReference type="NCBI Taxonomy" id="1974829"/>
    <lineage>
        <taxon>Bacteria</taxon>
        <taxon>Candidatus Roizmaniibacteriota</taxon>
    </lineage>
</organism>
<dbReference type="GO" id="GO:0032153">
    <property type="term" value="C:cell division site"/>
    <property type="evidence" value="ECO:0007669"/>
    <property type="project" value="TreeGrafter"/>
</dbReference>
<dbReference type="EMBL" id="PFLF01000043">
    <property type="protein sequence ID" value="PIY69186.1"/>
    <property type="molecule type" value="Genomic_DNA"/>
</dbReference>
<evidence type="ECO:0008006" key="9">
    <source>
        <dbReference type="Google" id="ProtNLM"/>
    </source>
</evidence>
<feature type="transmembrane region" description="Helical" evidence="6">
    <location>
        <begin position="142"/>
        <end position="158"/>
    </location>
</feature>
<evidence type="ECO:0000256" key="3">
    <source>
        <dbReference type="ARBA" id="ARBA00022960"/>
    </source>
</evidence>
<protein>
    <recommendedName>
        <fullName evidence="9">Rod shape-determining protein RodA</fullName>
    </recommendedName>
</protein>
<evidence type="ECO:0000256" key="2">
    <source>
        <dbReference type="ARBA" id="ARBA00022692"/>
    </source>
</evidence>
<keyword evidence="4 6" id="KW-1133">Transmembrane helix</keyword>
<dbReference type="AlphaFoldDB" id="A0A2M7QD93"/>
<keyword evidence="2 6" id="KW-0812">Transmembrane</keyword>
<proteinExistence type="predicted"/>
<accession>A0A2M7QD93</accession>
<dbReference type="PANTHER" id="PTHR30474:SF1">
    <property type="entry name" value="PEPTIDOGLYCAN GLYCOSYLTRANSFERASE MRDB"/>
    <property type="match status" value="1"/>
</dbReference>
<feature type="transmembrane region" description="Helical" evidence="6">
    <location>
        <begin position="117"/>
        <end position="136"/>
    </location>
</feature>
<dbReference type="GO" id="GO:0005886">
    <property type="term" value="C:plasma membrane"/>
    <property type="evidence" value="ECO:0007669"/>
    <property type="project" value="TreeGrafter"/>
</dbReference>
<comment type="subcellular location">
    <subcellularLocation>
        <location evidence="1">Membrane</location>
        <topology evidence="1">Multi-pass membrane protein</topology>
    </subcellularLocation>
</comment>
<feature type="transmembrane region" description="Helical" evidence="6">
    <location>
        <begin position="253"/>
        <end position="273"/>
    </location>
</feature>
<dbReference type="Pfam" id="PF01098">
    <property type="entry name" value="FTSW_RODA_SPOVE"/>
    <property type="match status" value="1"/>
</dbReference>
<dbReference type="GO" id="GO:0015648">
    <property type="term" value="F:lipid-linked peptidoglycan transporter activity"/>
    <property type="evidence" value="ECO:0007669"/>
    <property type="project" value="TreeGrafter"/>
</dbReference>
<feature type="transmembrane region" description="Helical" evidence="6">
    <location>
        <begin position="321"/>
        <end position="343"/>
    </location>
</feature>
<evidence type="ECO:0000256" key="1">
    <source>
        <dbReference type="ARBA" id="ARBA00004141"/>
    </source>
</evidence>
<feature type="transmembrane region" description="Helical" evidence="6">
    <location>
        <begin position="5"/>
        <end position="22"/>
    </location>
</feature>
<dbReference type="GO" id="GO:0051301">
    <property type="term" value="P:cell division"/>
    <property type="evidence" value="ECO:0007669"/>
    <property type="project" value="InterPro"/>
</dbReference>
<gene>
    <name evidence="7" type="ORF">COY90_01835</name>
</gene>
<evidence type="ECO:0000313" key="8">
    <source>
        <dbReference type="Proteomes" id="UP000230108"/>
    </source>
</evidence>
<sequence length="344" mass="39614">MFYTLLLSLFIFLFGFFNLFGIKQSLGITMLLNFIVAIVAYFVVKKIGWKFFRTNAHFFYWLFVFLLILTYIIGLEVKGSRRWIDLLFFRFQASEFFKVFFILFMADFFARVSRTRWNVISFIQSLLYFFIPAAIVFKQPDLGNAMVYFFLFIVMLFFSHIPKKFLGYMIGAGALFTPLACFFLKEYQKNRILSFIMPHVETQTNAYNMIQAIITIGSGNMFGRGLGLGTQSRFYFLPENSTDFAFSSLVEQFGFLGGAAVLIFYGILLIILIKRTYKFVYTDNEDGHFAFLYLIGLIAFIFFQSFVNIGMNMGVLPIAGIALPFISYGGSMLVSLLIGFALIP</sequence>
<dbReference type="PANTHER" id="PTHR30474">
    <property type="entry name" value="CELL CYCLE PROTEIN"/>
    <property type="match status" value="1"/>
</dbReference>
<name>A0A2M7QD93_9BACT</name>
<dbReference type="Proteomes" id="UP000230108">
    <property type="component" value="Unassembled WGS sequence"/>
</dbReference>
<evidence type="ECO:0000256" key="4">
    <source>
        <dbReference type="ARBA" id="ARBA00022989"/>
    </source>
</evidence>
<feature type="transmembrane region" description="Helical" evidence="6">
    <location>
        <begin position="289"/>
        <end position="309"/>
    </location>
</feature>
<dbReference type="InterPro" id="IPR001182">
    <property type="entry name" value="FtsW/RodA"/>
</dbReference>
<feature type="transmembrane region" description="Helical" evidence="6">
    <location>
        <begin position="28"/>
        <end position="44"/>
    </location>
</feature>
<evidence type="ECO:0000256" key="5">
    <source>
        <dbReference type="ARBA" id="ARBA00023136"/>
    </source>
</evidence>
<feature type="transmembrane region" description="Helical" evidence="6">
    <location>
        <begin position="87"/>
        <end position="110"/>
    </location>
</feature>
<evidence type="ECO:0000256" key="6">
    <source>
        <dbReference type="SAM" id="Phobius"/>
    </source>
</evidence>
<evidence type="ECO:0000313" key="7">
    <source>
        <dbReference type="EMBL" id="PIY69186.1"/>
    </source>
</evidence>
<keyword evidence="3" id="KW-0133">Cell shape</keyword>
<comment type="caution">
    <text evidence="7">The sequence shown here is derived from an EMBL/GenBank/DDBJ whole genome shotgun (WGS) entry which is preliminary data.</text>
</comment>
<dbReference type="GO" id="GO:0008360">
    <property type="term" value="P:regulation of cell shape"/>
    <property type="evidence" value="ECO:0007669"/>
    <property type="project" value="UniProtKB-KW"/>
</dbReference>
<keyword evidence="5 6" id="KW-0472">Membrane</keyword>
<feature type="transmembrane region" description="Helical" evidence="6">
    <location>
        <begin position="165"/>
        <end position="185"/>
    </location>
</feature>